<proteinExistence type="predicted"/>
<evidence type="ECO:0000259" key="2">
    <source>
        <dbReference type="Pfam" id="PF14292"/>
    </source>
</evidence>
<evidence type="ECO:0000313" key="4">
    <source>
        <dbReference type="Proteomes" id="UP000321926"/>
    </source>
</evidence>
<keyword evidence="1" id="KW-0732">Signal</keyword>
<dbReference type="GO" id="GO:2001070">
    <property type="term" value="F:starch binding"/>
    <property type="evidence" value="ECO:0007669"/>
    <property type="project" value="InterPro"/>
</dbReference>
<sequence>MKKQLHHILYLLVCSLTLWACDKDEDMTMARTGTIPALTATQSNLVLEEAQSSRDAVTFTWTTSNFGYAAAVRYTLQFAHPDDATFASARTIVLNNQTVRTVSVGELNVIANEIGLPTFEPAAMLVRIKADISDRFEAVYSDPITLNVTSYLSEPPFATLYMVGSATEFEWDNSKPTPMFRSEEDMFIYTFTGRFKAGDLKFLGEPGKWAPQYGNDGSDGLQFRETDADPDPGAFTIPAEGYYTVTLSLRENSLTIEPYSAAGSPTYPAIGIIGEFNGWSDNLPLLAKSAYNPHFWSKEHTFEADTELKFRIQSGWTVNWGANGEPTSLYGTGGQDRPNLQIPAGTYLILFNDLTGEYLFLEK</sequence>
<dbReference type="GO" id="GO:0019867">
    <property type="term" value="C:outer membrane"/>
    <property type="evidence" value="ECO:0007669"/>
    <property type="project" value="InterPro"/>
</dbReference>
<evidence type="ECO:0000313" key="3">
    <source>
        <dbReference type="EMBL" id="TXK46104.1"/>
    </source>
</evidence>
<dbReference type="EMBL" id="VRTY01000036">
    <property type="protein sequence ID" value="TXK46104.1"/>
    <property type="molecule type" value="Genomic_DNA"/>
</dbReference>
<feature type="signal peptide" evidence="1">
    <location>
        <begin position="1"/>
        <end position="20"/>
    </location>
</feature>
<dbReference type="RefSeq" id="WP_147921825.1">
    <property type="nucleotide sequence ID" value="NZ_VRTY01000036.1"/>
</dbReference>
<dbReference type="InterPro" id="IPR025970">
    <property type="entry name" value="SusE"/>
</dbReference>
<evidence type="ECO:0000256" key="1">
    <source>
        <dbReference type="SAM" id="SignalP"/>
    </source>
</evidence>
<dbReference type="Gene3D" id="2.60.40.3620">
    <property type="match status" value="2"/>
</dbReference>
<dbReference type="AlphaFoldDB" id="A0A5C8K875"/>
<gene>
    <name evidence="3" type="ORF">FVR03_11120</name>
</gene>
<reference evidence="3 4" key="1">
    <citation type="submission" date="2019-08" db="EMBL/GenBank/DDBJ databases">
        <authorList>
            <person name="Shi S."/>
        </authorList>
    </citation>
    <scope>NUCLEOTIDE SEQUENCE [LARGE SCALE GENOMIC DNA]</scope>
    <source>
        <strain evidence="3 4">GY10130</strain>
    </source>
</reference>
<accession>A0A5C8K875</accession>
<name>A0A5C8K875_9BACT</name>
<keyword evidence="4" id="KW-1185">Reference proteome</keyword>
<organism evidence="3 4">
    <name type="scientific">Pontibacter qinzhouensis</name>
    <dbReference type="NCBI Taxonomy" id="2603253"/>
    <lineage>
        <taxon>Bacteria</taxon>
        <taxon>Pseudomonadati</taxon>
        <taxon>Bacteroidota</taxon>
        <taxon>Cytophagia</taxon>
        <taxon>Cytophagales</taxon>
        <taxon>Hymenobacteraceae</taxon>
        <taxon>Pontibacter</taxon>
    </lineage>
</organism>
<protein>
    <submittedName>
        <fullName evidence="3">SusF/SusE family outer membrane protein</fullName>
    </submittedName>
</protein>
<feature type="chain" id="PRO_5023130155" evidence="1">
    <location>
        <begin position="21"/>
        <end position="363"/>
    </location>
</feature>
<comment type="caution">
    <text evidence="3">The sequence shown here is derived from an EMBL/GenBank/DDBJ whole genome shotgun (WGS) entry which is preliminary data.</text>
</comment>
<dbReference type="Pfam" id="PF14292">
    <property type="entry name" value="SusE"/>
    <property type="match status" value="1"/>
</dbReference>
<dbReference type="Proteomes" id="UP000321926">
    <property type="component" value="Unassembled WGS sequence"/>
</dbReference>
<feature type="domain" description="SusE outer membrane protein" evidence="2">
    <location>
        <begin position="23"/>
        <end position="129"/>
    </location>
</feature>
<dbReference type="OrthoDB" id="975117at2"/>